<evidence type="ECO:0000256" key="1">
    <source>
        <dbReference type="ARBA" id="ARBA00023284"/>
    </source>
</evidence>
<evidence type="ECO:0000259" key="2">
    <source>
        <dbReference type="PROSITE" id="PS51352"/>
    </source>
</evidence>
<dbReference type="GO" id="GO:0016209">
    <property type="term" value="F:antioxidant activity"/>
    <property type="evidence" value="ECO:0007669"/>
    <property type="project" value="InterPro"/>
</dbReference>
<dbReference type="PANTHER" id="PTHR42852">
    <property type="entry name" value="THIOL:DISULFIDE INTERCHANGE PROTEIN DSBE"/>
    <property type="match status" value="1"/>
</dbReference>
<accession>A0A6N0HZD3</accession>
<dbReference type="PROSITE" id="PS51352">
    <property type="entry name" value="THIOREDOXIN_2"/>
    <property type="match status" value="1"/>
</dbReference>
<dbReference type="Gene3D" id="3.40.30.10">
    <property type="entry name" value="Glutaredoxin"/>
    <property type="match status" value="1"/>
</dbReference>
<dbReference type="Proteomes" id="UP000509658">
    <property type="component" value="Chromosome"/>
</dbReference>
<keyword evidence="1" id="KW-0676">Redox-active center</keyword>
<dbReference type="EMBL" id="CP054491">
    <property type="protein sequence ID" value="QKQ27561.1"/>
    <property type="molecule type" value="Genomic_DNA"/>
</dbReference>
<name>A0A6N0HZD3_9GAMM</name>
<evidence type="ECO:0000313" key="4">
    <source>
        <dbReference type="Proteomes" id="UP000509658"/>
    </source>
</evidence>
<dbReference type="Pfam" id="PF00578">
    <property type="entry name" value="AhpC-TSA"/>
    <property type="match status" value="1"/>
</dbReference>
<dbReference type="InterPro" id="IPR000866">
    <property type="entry name" value="AhpC/TSA"/>
</dbReference>
<feature type="domain" description="Thioredoxin" evidence="2">
    <location>
        <begin position="34"/>
        <end position="173"/>
    </location>
</feature>
<reference evidence="3 4" key="1">
    <citation type="submission" date="2020-05" db="EMBL/GenBank/DDBJ databases">
        <title>Horizontal transmission and recombination maintain forever young bacterial symbiont genomes.</title>
        <authorList>
            <person name="Russell S.L."/>
            <person name="Pepper-Tunick E."/>
            <person name="Svedberg J."/>
            <person name="Byrne A."/>
            <person name="Ruelas Castillo J."/>
            <person name="Vollmers C."/>
            <person name="Beinart R.A."/>
            <person name="Corbett-Detig R."/>
        </authorList>
    </citation>
    <scope>NUCLEOTIDE SEQUENCE [LARGE SCALE GENOMIC DNA]</scope>
    <source>
        <strain evidence="3">Santa_Monica_outfall</strain>
    </source>
</reference>
<gene>
    <name evidence="3" type="ORF">HUE57_15655</name>
</gene>
<dbReference type="InterPro" id="IPR013766">
    <property type="entry name" value="Thioredoxin_domain"/>
</dbReference>
<proteinExistence type="predicted"/>
<evidence type="ECO:0000313" key="3">
    <source>
        <dbReference type="EMBL" id="QKQ27561.1"/>
    </source>
</evidence>
<keyword evidence="4" id="KW-1185">Reference proteome</keyword>
<dbReference type="AlphaFoldDB" id="A0A6N0HZD3"/>
<dbReference type="KEGG" id="rev:HUE57_15655"/>
<sequence>MNFPTVYIRSVLSRKEGFVMRRILTLILLLFTPSLFAADAADFALQGVDGKIHKLSDYRGKWVVVNFWATWCPPCLEEIPELIGYHDKHKDNDSVVLGINFEQIDSDRLGSFVDDQLISYPVLLTNNKPVKSFEPLKGLPTTFVVSPEGKVVGSYLGGIEAQMLEQFIEDEKRDREERS</sequence>
<dbReference type="CDD" id="cd02966">
    <property type="entry name" value="TlpA_like_family"/>
    <property type="match status" value="1"/>
</dbReference>
<dbReference type="InterPro" id="IPR017937">
    <property type="entry name" value="Thioredoxin_CS"/>
</dbReference>
<dbReference type="GO" id="GO:0015036">
    <property type="term" value="F:disulfide oxidoreductase activity"/>
    <property type="evidence" value="ECO:0007669"/>
    <property type="project" value="UniProtKB-ARBA"/>
</dbReference>
<dbReference type="PROSITE" id="PS00194">
    <property type="entry name" value="THIOREDOXIN_1"/>
    <property type="match status" value="1"/>
</dbReference>
<protein>
    <submittedName>
        <fullName evidence="3">TlpA family protein disulfide reductase</fullName>
    </submittedName>
</protein>
<dbReference type="InterPro" id="IPR050553">
    <property type="entry name" value="Thioredoxin_ResA/DsbE_sf"/>
</dbReference>
<dbReference type="PANTHER" id="PTHR42852:SF13">
    <property type="entry name" value="PROTEIN DIPZ"/>
    <property type="match status" value="1"/>
</dbReference>
<dbReference type="SUPFAM" id="SSF52833">
    <property type="entry name" value="Thioredoxin-like"/>
    <property type="match status" value="1"/>
</dbReference>
<dbReference type="InterPro" id="IPR036249">
    <property type="entry name" value="Thioredoxin-like_sf"/>
</dbReference>
<organism evidence="3 4">
    <name type="scientific">Candidatus Reidiella endopervernicosa</name>
    <dbReference type="NCBI Taxonomy" id="2738883"/>
    <lineage>
        <taxon>Bacteria</taxon>
        <taxon>Pseudomonadati</taxon>
        <taxon>Pseudomonadota</taxon>
        <taxon>Gammaproteobacteria</taxon>
        <taxon>Candidatus Reidiella</taxon>
    </lineage>
</organism>